<accession>B8C5N7</accession>
<dbReference type="KEGG" id="tps:THAPSDRAFT_6138"/>
<evidence type="ECO:0000313" key="3">
    <source>
        <dbReference type="Proteomes" id="UP000001449"/>
    </source>
</evidence>
<protein>
    <submittedName>
        <fullName evidence="2">Uncharacterized protein</fullName>
    </submittedName>
</protein>
<dbReference type="Proteomes" id="UP000001449">
    <property type="component" value="Chromosome 6"/>
</dbReference>
<evidence type="ECO:0000313" key="2">
    <source>
        <dbReference type="EMBL" id="EED91152.1"/>
    </source>
</evidence>
<dbReference type="GeneID" id="7448621"/>
<dbReference type="eggNOG" id="ENOG502SW77">
    <property type="taxonomic scope" value="Eukaryota"/>
</dbReference>
<name>B8C5N7_THAPS</name>
<gene>
    <name evidence="2" type="ORF">THAPSDRAFT_6138</name>
</gene>
<reference evidence="2 3" key="2">
    <citation type="journal article" date="2008" name="Nature">
        <title>The Phaeodactylum genome reveals the evolutionary history of diatom genomes.</title>
        <authorList>
            <person name="Bowler C."/>
            <person name="Allen A.E."/>
            <person name="Badger J.H."/>
            <person name="Grimwood J."/>
            <person name="Jabbari K."/>
            <person name="Kuo A."/>
            <person name="Maheswari U."/>
            <person name="Martens C."/>
            <person name="Maumus F."/>
            <person name="Otillar R.P."/>
            <person name="Rayko E."/>
            <person name="Salamov A."/>
            <person name="Vandepoele K."/>
            <person name="Beszteri B."/>
            <person name="Gruber A."/>
            <person name="Heijde M."/>
            <person name="Katinka M."/>
            <person name="Mock T."/>
            <person name="Valentin K."/>
            <person name="Verret F."/>
            <person name="Berges J.A."/>
            <person name="Brownlee C."/>
            <person name="Cadoret J.P."/>
            <person name="Chiovitti A."/>
            <person name="Choi C.J."/>
            <person name="Coesel S."/>
            <person name="De Martino A."/>
            <person name="Detter J.C."/>
            <person name="Durkin C."/>
            <person name="Falciatore A."/>
            <person name="Fournet J."/>
            <person name="Haruta M."/>
            <person name="Huysman M.J."/>
            <person name="Jenkins B.D."/>
            <person name="Jiroutova K."/>
            <person name="Jorgensen R.E."/>
            <person name="Joubert Y."/>
            <person name="Kaplan A."/>
            <person name="Kroger N."/>
            <person name="Kroth P.G."/>
            <person name="La Roche J."/>
            <person name="Lindquist E."/>
            <person name="Lommer M."/>
            <person name="Martin-Jezequel V."/>
            <person name="Lopez P.J."/>
            <person name="Lucas S."/>
            <person name="Mangogna M."/>
            <person name="McGinnis K."/>
            <person name="Medlin L.K."/>
            <person name="Montsant A."/>
            <person name="Oudot-Le Secq M.P."/>
            <person name="Napoli C."/>
            <person name="Obornik M."/>
            <person name="Parker M.S."/>
            <person name="Petit J.L."/>
            <person name="Porcel B.M."/>
            <person name="Poulsen N."/>
            <person name="Robison M."/>
            <person name="Rychlewski L."/>
            <person name="Rynearson T.A."/>
            <person name="Schmutz J."/>
            <person name="Shapiro H."/>
            <person name="Siaut M."/>
            <person name="Stanley M."/>
            <person name="Sussman M.R."/>
            <person name="Taylor A.R."/>
            <person name="Vardi A."/>
            <person name="von Dassow P."/>
            <person name="Vyverman W."/>
            <person name="Willis A."/>
            <person name="Wyrwicz L.S."/>
            <person name="Rokhsar D.S."/>
            <person name="Weissenbach J."/>
            <person name="Armbrust E.V."/>
            <person name="Green B.R."/>
            <person name="Van de Peer Y."/>
            <person name="Grigoriev I.V."/>
        </authorList>
    </citation>
    <scope>NUCLEOTIDE SEQUENCE [LARGE SCALE GENOMIC DNA]</scope>
    <source>
        <strain evidence="2 3">CCMP1335</strain>
    </source>
</reference>
<evidence type="ECO:0000256" key="1">
    <source>
        <dbReference type="SAM" id="MobiDB-lite"/>
    </source>
</evidence>
<dbReference type="RefSeq" id="XP_002291045.1">
    <property type="nucleotide sequence ID" value="XM_002291009.1"/>
</dbReference>
<feature type="compositionally biased region" description="Low complexity" evidence="1">
    <location>
        <begin position="1"/>
        <end position="41"/>
    </location>
</feature>
<dbReference type="OMA" id="NYSANSW"/>
<dbReference type="HOGENOM" id="CLU_1664276_0_0_1"/>
<dbReference type="InParanoid" id="B8C5N7"/>
<reference evidence="2 3" key="1">
    <citation type="journal article" date="2004" name="Science">
        <title>The genome of the diatom Thalassiosira pseudonana: ecology, evolution, and metabolism.</title>
        <authorList>
            <person name="Armbrust E.V."/>
            <person name="Berges J.A."/>
            <person name="Bowler C."/>
            <person name="Green B.R."/>
            <person name="Martinez D."/>
            <person name="Putnam N.H."/>
            <person name="Zhou S."/>
            <person name="Allen A.E."/>
            <person name="Apt K.E."/>
            <person name="Bechner M."/>
            <person name="Brzezinski M.A."/>
            <person name="Chaal B.K."/>
            <person name="Chiovitti A."/>
            <person name="Davis A.K."/>
            <person name="Demarest M.S."/>
            <person name="Detter J.C."/>
            <person name="Glavina T."/>
            <person name="Goodstein D."/>
            <person name="Hadi M.Z."/>
            <person name="Hellsten U."/>
            <person name="Hildebrand M."/>
            <person name="Jenkins B.D."/>
            <person name="Jurka J."/>
            <person name="Kapitonov V.V."/>
            <person name="Kroger N."/>
            <person name="Lau W.W."/>
            <person name="Lane T.W."/>
            <person name="Larimer F.W."/>
            <person name="Lippmeier J.C."/>
            <person name="Lucas S."/>
            <person name="Medina M."/>
            <person name="Montsant A."/>
            <person name="Obornik M."/>
            <person name="Parker M.S."/>
            <person name="Palenik B."/>
            <person name="Pazour G.J."/>
            <person name="Richardson P.M."/>
            <person name="Rynearson T.A."/>
            <person name="Saito M.A."/>
            <person name="Schwartz D.C."/>
            <person name="Thamatrakoln K."/>
            <person name="Valentin K."/>
            <person name="Vardi A."/>
            <person name="Wilkerson F.P."/>
            <person name="Rokhsar D.S."/>
        </authorList>
    </citation>
    <scope>NUCLEOTIDE SEQUENCE [LARGE SCALE GENOMIC DNA]</scope>
    <source>
        <strain evidence="2 3">CCMP1335</strain>
    </source>
</reference>
<keyword evidence="3" id="KW-1185">Reference proteome</keyword>
<dbReference type="EMBL" id="CM000643">
    <property type="protein sequence ID" value="EED91152.1"/>
    <property type="molecule type" value="Genomic_DNA"/>
</dbReference>
<feature type="region of interest" description="Disordered" evidence="1">
    <location>
        <begin position="1"/>
        <end position="42"/>
    </location>
</feature>
<dbReference type="PaxDb" id="35128-Thaps6138"/>
<organism evidence="2 3">
    <name type="scientific">Thalassiosira pseudonana</name>
    <name type="common">Marine diatom</name>
    <name type="synonym">Cyclotella nana</name>
    <dbReference type="NCBI Taxonomy" id="35128"/>
    <lineage>
        <taxon>Eukaryota</taxon>
        <taxon>Sar</taxon>
        <taxon>Stramenopiles</taxon>
        <taxon>Ochrophyta</taxon>
        <taxon>Bacillariophyta</taxon>
        <taxon>Coscinodiscophyceae</taxon>
        <taxon>Thalassiosirophycidae</taxon>
        <taxon>Thalassiosirales</taxon>
        <taxon>Thalassiosiraceae</taxon>
        <taxon>Thalassiosira</taxon>
    </lineage>
</organism>
<sequence length="159" mass="16157">MSQESSSEVVAASASSNTTPIDASAPPTPTPTTSTKSPGDPLLQSIKQFVSLTNSTLASFEKSTDEASSALVSRLQSLGKQGRHVAAKAISAYDARGHYGPQIVTGAAVLVGGAVALRAGKVPGAFAGGLGGLVAYENVYGLNNYSANSWRSGMPKRDS</sequence>
<dbReference type="AlphaFoldDB" id="B8C5N7"/>
<proteinExistence type="predicted"/>